<feature type="compositionally biased region" description="Low complexity" evidence="1">
    <location>
        <begin position="29"/>
        <end position="42"/>
    </location>
</feature>
<evidence type="ECO:0000313" key="4">
    <source>
        <dbReference type="Proteomes" id="UP000252519"/>
    </source>
</evidence>
<dbReference type="PANTHER" id="PTHR12876:SF35">
    <property type="entry name" value="LD08718P-RELATED"/>
    <property type="match status" value="1"/>
</dbReference>
<dbReference type="EMBL" id="JOJR01001747">
    <property type="protein sequence ID" value="RCN29869.1"/>
    <property type="molecule type" value="Genomic_DNA"/>
</dbReference>
<feature type="region of interest" description="Disordered" evidence="1">
    <location>
        <begin position="1"/>
        <end position="49"/>
    </location>
</feature>
<dbReference type="Proteomes" id="UP000252519">
    <property type="component" value="Unassembled WGS sequence"/>
</dbReference>
<dbReference type="GO" id="GO:0005634">
    <property type="term" value="C:nucleus"/>
    <property type="evidence" value="ECO:0007669"/>
    <property type="project" value="TreeGrafter"/>
</dbReference>
<proteinExistence type="predicted"/>
<dbReference type="OrthoDB" id="392925at2759"/>
<dbReference type="InterPro" id="IPR040546">
    <property type="entry name" value="Rege-1_UBA-like"/>
</dbReference>
<keyword evidence="4" id="KW-1185">Reference proteome</keyword>
<dbReference type="GO" id="GO:0004521">
    <property type="term" value="F:RNA endonuclease activity"/>
    <property type="evidence" value="ECO:0007669"/>
    <property type="project" value="TreeGrafter"/>
</dbReference>
<evidence type="ECO:0000313" key="3">
    <source>
        <dbReference type="EMBL" id="RCN29869.1"/>
    </source>
</evidence>
<dbReference type="Pfam" id="PF18039">
    <property type="entry name" value="UBA_6"/>
    <property type="match status" value="2"/>
</dbReference>
<comment type="caution">
    <text evidence="3">The sequence shown here is derived from an EMBL/GenBank/DDBJ whole genome shotgun (WGS) entry which is preliminary data.</text>
</comment>
<feature type="domain" description="Rege-1 UBA-like" evidence="2">
    <location>
        <begin position="76"/>
        <end position="106"/>
    </location>
</feature>
<evidence type="ECO:0000256" key="1">
    <source>
        <dbReference type="SAM" id="MobiDB-lite"/>
    </source>
</evidence>
<dbReference type="STRING" id="29170.A0A368FFT4"/>
<dbReference type="InterPro" id="IPR051101">
    <property type="entry name" value="ZC3H12/N4BP1_RNase_Reg"/>
</dbReference>
<dbReference type="AlphaFoldDB" id="A0A368FFT4"/>
<evidence type="ECO:0000259" key="2">
    <source>
        <dbReference type="Pfam" id="PF18039"/>
    </source>
</evidence>
<name>A0A368FFT4_ANCCA</name>
<protein>
    <recommendedName>
        <fullName evidence="2">Rege-1 UBA-like domain-containing protein</fullName>
    </recommendedName>
</protein>
<gene>
    <name evidence="3" type="ORF">ANCCAN_24370</name>
</gene>
<sequence length="217" mass="23183">MPASASLGEAVQGAESRARRAELNEEDSCYSSCSEESHPSLSRESSETVGSDFGLGRLKIDGDNVQPATPVAAPQHLVEFARNLGYSEDRLMAVLRRVGCDAGQVDGDNVQPATPVAAPQHLVEFARNLGYSEDRLMAVLRRVGCDAGQDRILAELVQMGRGCTEHPEGTAYAPAPSSTLRPIVIDGSNIAMTLVGLLPLLKAENWSSFSQSVKCKK</sequence>
<accession>A0A368FFT4</accession>
<feature type="domain" description="Rege-1 UBA-like" evidence="2">
    <location>
        <begin position="121"/>
        <end position="160"/>
    </location>
</feature>
<reference evidence="3 4" key="1">
    <citation type="submission" date="2014-10" db="EMBL/GenBank/DDBJ databases">
        <title>Draft genome of the hookworm Ancylostoma caninum.</title>
        <authorList>
            <person name="Mitreva M."/>
        </authorList>
    </citation>
    <scope>NUCLEOTIDE SEQUENCE [LARGE SCALE GENOMIC DNA]</scope>
    <source>
        <strain evidence="3 4">Baltimore</strain>
    </source>
</reference>
<organism evidence="3 4">
    <name type="scientific">Ancylostoma caninum</name>
    <name type="common">Dog hookworm</name>
    <dbReference type="NCBI Taxonomy" id="29170"/>
    <lineage>
        <taxon>Eukaryota</taxon>
        <taxon>Metazoa</taxon>
        <taxon>Ecdysozoa</taxon>
        <taxon>Nematoda</taxon>
        <taxon>Chromadorea</taxon>
        <taxon>Rhabditida</taxon>
        <taxon>Rhabditina</taxon>
        <taxon>Rhabditomorpha</taxon>
        <taxon>Strongyloidea</taxon>
        <taxon>Ancylostomatidae</taxon>
        <taxon>Ancylostomatinae</taxon>
        <taxon>Ancylostoma</taxon>
    </lineage>
</organism>
<dbReference type="GO" id="GO:0036464">
    <property type="term" value="C:cytoplasmic ribonucleoprotein granule"/>
    <property type="evidence" value="ECO:0007669"/>
    <property type="project" value="TreeGrafter"/>
</dbReference>
<dbReference type="PANTHER" id="PTHR12876">
    <property type="entry name" value="N4BP1-RELATED"/>
    <property type="match status" value="1"/>
</dbReference>
<dbReference type="GO" id="GO:0003729">
    <property type="term" value="F:mRNA binding"/>
    <property type="evidence" value="ECO:0007669"/>
    <property type="project" value="TreeGrafter"/>
</dbReference>